<dbReference type="Gene3D" id="3.90.660.10">
    <property type="match status" value="1"/>
</dbReference>
<reference evidence="1 2" key="1">
    <citation type="submission" date="2019-09" db="EMBL/GenBank/DDBJ databases">
        <title>Draft genome sequences of 48 bacterial type strains from the CCUG.</title>
        <authorList>
            <person name="Tunovic T."/>
            <person name="Pineiro-Iglesias B."/>
            <person name="Unosson C."/>
            <person name="Inganas E."/>
            <person name="Ohlen M."/>
            <person name="Cardew S."/>
            <person name="Jensie-Markopoulos S."/>
            <person name="Salva-Serra F."/>
            <person name="Jaen-Luchoro D."/>
            <person name="Karlsson R."/>
            <person name="Svensson-Stadler L."/>
            <person name="Chun J."/>
            <person name="Moore E."/>
        </authorList>
    </citation>
    <scope>NUCLEOTIDE SEQUENCE [LARGE SCALE GENOMIC DNA]</scope>
    <source>
        <strain evidence="1 2">CCUG 30977</strain>
    </source>
</reference>
<dbReference type="Gene3D" id="3.50.50.60">
    <property type="entry name" value="FAD/NAD(P)-binding domain"/>
    <property type="match status" value="1"/>
</dbReference>
<dbReference type="EMBL" id="VZPB01000105">
    <property type="protein sequence ID" value="KAB0572781.1"/>
    <property type="molecule type" value="Genomic_DNA"/>
</dbReference>
<proteinExistence type="predicted"/>
<evidence type="ECO:0000313" key="1">
    <source>
        <dbReference type="EMBL" id="KAB0572781.1"/>
    </source>
</evidence>
<comment type="caution">
    <text evidence="1">The sequence shown here is derived from an EMBL/GenBank/DDBJ whole genome shotgun (WGS) entry which is preliminary data.</text>
</comment>
<accession>A0A643F3S5</accession>
<dbReference type="AlphaFoldDB" id="A0A643F3S5"/>
<dbReference type="Pfam" id="PF13450">
    <property type="entry name" value="NAD_binding_8"/>
    <property type="match status" value="1"/>
</dbReference>
<dbReference type="PANTHER" id="PTHR16128:SF5">
    <property type="entry name" value="FAD_NAD(P)-BINDING OXIDOREDUCTASE FAMILY PROTEIN"/>
    <property type="match status" value="1"/>
</dbReference>
<dbReference type="PANTHER" id="PTHR16128">
    <property type="entry name" value="FAD/NAD(P)-BINDING OXIDOREDUCTASE FAMILY PROTEIN"/>
    <property type="match status" value="1"/>
</dbReference>
<name>A0A643F3S5_IDEDE</name>
<dbReference type="SUPFAM" id="SSF51905">
    <property type="entry name" value="FAD/NAD(P)-binding domain"/>
    <property type="match status" value="1"/>
</dbReference>
<evidence type="ECO:0000313" key="2">
    <source>
        <dbReference type="Proteomes" id="UP000430120"/>
    </source>
</evidence>
<dbReference type="InterPro" id="IPR036188">
    <property type="entry name" value="FAD/NAD-bd_sf"/>
</dbReference>
<organism evidence="1 2">
    <name type="scientific">Ideonella dechloratans</name>
    <dbReference type="NCBI Taxonomy" id="36863"/>
    <lineage>
        <taxon>Bacteria</taxon>
        <taxon>Pseudomonadati</taxon>
        <taxon>Pseudomonadota</taxon>
        <taxon>Betaproteobacteria</taxon>
        <taxon>Burkholderiales</taxon>
        <taxon>Sphaerotilaceae</taxon>
        <taxon>Ideonella</taxon>
    </lineage>
</organism>
<keyword evidence="2" id="KW-1185">Reference proteome</keyword>
<protein>
    <submittedName>
        <fullName evidence="1">NAD(P)-binding protein</fullName>
    </submittedName>
</protein>
<dbReference type="OrthoDB" id="5792777at2"/>
<sequence length="375" mass="40215">MERQYASKTMHSGAKLTKLLAMKCPELSPMNPRAAVVGAGLAGASCARWLADAGWQVQVFDKARGPGGRLATRRMVWTTPDGQERVTWLDHGAADFGARGPAFQRALLRAQAEGWCRRWQPRPSSPLAEVTPRWLGQAGMPDWCRGLLDGLNARWSCPVDTLGRGLHGWWLESGGQRVAEGLDAVVLALPPAQAAPLLAPWRPDWAGAAAAVPMLPCWTVMGVSSELAAEVPGGALACPPTGPLARVLRQDARPGREQRVGEAHWVLQATPTWSQLHLEEPPEVVLPALQAALAEWLGEPVLWRSAVAHRWRYAVPALPPAGASHWWDGELALGVCGDFLGGAQLPAGVEPVERAWSSARDLAGALQTSVVEVLA</sequence>
<gene>
    <name evidence="1" type="ORF">F7Q92_21120</name>
</gene>
<dbReference type="Proteomes" id="UP000430120">
    <property type="component" value="Unassembled WGS sequence"/>
</dbReference>